<dbReference type="RefSeq" id="WP_319599689.1">
    <property type="nucleotide sequence ID" value="NZ_AP035884.1"/>
</dbReference>
<sequence length="228" mass="24552">MSIDVAPGTLVVFADIGCPWAHLALYRLHTTRTALGLVERVRFDIRAFPLELINEMSTPKTILDAETPVVGALEPAAGWQMWQRPDHTYPVSTLLAMEAVEAAKEQGLAASETLDLALRVALFGQSRTITMRHEILAVARACAGVDAEELKRALVRGRARAVIEEQLAVSLGDAVQGSPHVFAPGGLDAHNPGVERHWLGPMGAGFPVVDRDEPGPVYEALLKRAAQG</sequence>
<dbReference type="GO" id="GO:0016491">
    <property type="term" value="F:oxidoreductase activity"/>
    <property type="evidence" value="ECO:0007669"/>
    <property type="project" value="InterPro"/>
</dbReference>
<reference evidence="2" key="1">
    <citation type="submission" date="2024-07" db="EMBL/GenBank/DDBJ databases">
        <title>Complete genome sequences of cellulolytic bacteria, Kitasatospora sp. CMC57 and Streptomyces sp. CMC78, isolated from Japanese agricultural soil.</title>
        <authorList>
            <person name="Hashimoto T."/>
            <person name="Ito M."/>
            <person name="Iwamoto M."/>
            <person name="Fukahori D."/>
            <person name="Shoda T."/>
            <person name="Sakoda M."/>
            <person name="Morohoshi T."/>
            <person name="Mitsuboshi M."/>
            <person name="Nishizawa T."/>
        </authorList>
    </citation>
    <scope>NUCLEOTIDE SEQUENCE</scope>
    <source>
        <strain evidence="2">CMC78</strain>
    </source>
</reference>
<gene>
    <name evidence="2" type="ORF">SCMC78_52850</name>
</gene>
<evidence type="ECO:0000313" key="2">
    <source>
        <dbReference type="EMBL" id="BFP55478.1"/>
    </source>
</evidence>
<dbReference type="EMBL" id="AP035884">
    <property type="protein sequence ID" value="BFP55478.1"/>
    <property type="molecule type" value="Genomic_DNA"/>
</dbReference>
<dbReference type="SUPFAM" id="SSF52833">
    <property type="entry name" value="Thioredoxin-like"/>
    <property type="match status" value="1"/>
</dbReference>
<dbReference type="InterPro" id="IPR036249">
    <property type="entry name" value="Thioredoxin-like_sf"/>
</dbReference>
<keyword evidence="2" id="KW-0413">Isomerase</keyword>
<name>A0AB33KPA9_9ACTN</name>
<proteinExistence type="predicted"/>
<evidence type="ECO:0000259" key="1">
    <source>
        <dbReference type="Pfam" id="PF01323"/>
    </source>
</evidence>
<dbReference type="Gene3D" id="3.40.30.10">
    <property type="entry name" value="Glutaredoxin"/>
    <property type="match status" value="1"/>
</dbReference>
<organism evidence="2">
    <name type="scientific">Streptomyces sp. CMC78</name>
    <dbReference type="NCBI Taxonomy" id="3231512"/>
    <lineage>
        <taxon>Bacteria</taxon>
        <taxon>Bacillati</taxon>
        <taxon>Actinomycetota</taxon>
        <taxon>Actinomycetes</taxon>
        <taxon>Kitasatosporales</taxon>
        <taxon>Streptomycetaceae</taxon>
        <taxon>Streptomyces</taxon>
    </lineage>
</organism>
<protein>
    <submittedName>
        <fullName evidence="2">Dithiol-disulfide isomerase</fullName>
    </submittedName>
</protein>
<accession>A0AB33KPA9</accession>
<feature type="domain" description="DSBA-like thioredoxin" evidence="1">
    <location>
        <begin position="9"/>
        <end position="185"/>
    </location>
</feature>
<dbReference type="GO" id="GO:0016853">
    <property type="term" value="F:isomerase activity"/>
    <property type="evidence" value="ECO:0007669"/>
    <property type="project" value="UniProtKB-KW"/>
</dbReference>
<dbReference type="Pfam" id="PF01323">
    <property type="entry name" value="DSBA"/>
    <property type="match status" value="1"/>
</dbReference>
<dbReference type="InterPro" id="IPR001853">
    <property type="entry name" value="DSBA-like_thioredoxin_dom"/>
</dbReference>
<dbReference type="AlphaFoldDB" id="A0AB33KPA9"/>
<dbReference type="KEGG" id="stcm:SCMC78_52850"/>